<keyword evidence="4" id="KW-1185">Reference proteome</keyword>
<evidence type="ECO:0000313" key="1">
    <source>
        <dbReference type="EMBL" id="AIG00547.1"/>
    </source>
</evidence>
<dbReference type="AlphaFoldDB" id="A0A075P3Y3"/>
<dbReference type="Proteomes" id="UP000056090">
    <property type="component" value="Chromosome"/>
</dbReference>
<evidence type="ECO:0000313" key="5">
    <source>
        <dbReference type="Proteomes" id="UP000263517"/>
    </source>
</evidence>
<accession>A0A075P3Y3</accession>
<reference evidence="1 4" key="1">
    <citation type="submission" date="2014-06" db="EMBL/GenBank/DDBJ databases">
        <title>Genomes of Alteromonas australica, a world apart.</title>
        <authorList>
            <person name="Gonzaga A."/>
            <person name="Lopez-Perez M."/>
            <person name="Rodriguez-Valera F."/>
        </authorList>
    </citation>
    <scope>NUCLEOTIDE SEQUENCE [LARGE SCALE GENOMIC DNA]</scope>
    <source>
        <strain evidence="1 4">H 17</strain>
    </source>
</reference>
<dbReference type="EMBL" id="DONK01000169">
    <property type="protein sequence ID" value="HBU51861.1"/>
    <property type="molecule type" value="Genomic_DNA"/>
</dbReference>
<reference evidence="5 6" key="2">
    <citation type="journal article" date="2018" name="Nat. Biotechnol.">
        <title>A standardized bacterial taxonomy based on genome phylogeny substantially revises the tree of life.</title>
        <authorList>
            <person name="Parks D.H."/>
            <person name="Chuvochina M."/>
            <person name="Waite D.W."/>
            <person name="Rinke C."/>
            <person name="Skarshewski A."/>
            <person name="Chaumeil P.A."/>
            <person name="Hugenholtz P."/>
        </authorList>
    </citation>
    <scope>NUCLEOTIDE SEQUENCE [LARGE SCALE GENOMIC DNA]</scope>
    <source>
        <strain evidence="3">UBA11621</strain>
        <strain evidence="2">UBA11978</strain>
    </source>
</reference>
<dbReference type="KEGG" id="aal:EP13_18705"/>
<dbReference type="eggNOG" id="COG3529">
    <property type="taxonomic scope" value="Bacteria"/>
</dbReference>
<dbReference type="GO" id="GO:0003677">
    <property type="term" value="F:DNA binding"/>
    <property type="evidence" value="ECO:0007669"/>
    <property type="project" value="UniProtKB-KW"/>
</dbReference>
<proteinExistence type="predicted"/>
<protein>
    <submittedName>
        <fullName evidence="1">DNA-binding protein</fullName>
    </submittedName>
</protein>
<dbReference type="EMBL" id="CP008849">
    <property type="protein sequence ID" value="AIG00547.1"/>
    <property type="molecule type" value="Genomic_DNA"/>
</dbReference>
<dbReference type="NCBIfam" id="TIGR02443">
    <property type="entry name" value="YheV family putative zinc ribbon protein"/>
    <property type="match status" value="1"/>
</dbReference>
<keyword evidence="1" id="KW-0238">DNA-binding</keyword>
<name>A0A075P3Y3_9ALTE</name>
<dbReference type="RefSeq" id="WP_044058530.1">
    <property type="nucleotide sequence ID" value="NZ_CALBIY010000029.1"/>
</dbReference>
<dbReference type="InterPro" id="IPR012658">
    <property type="entry name" value="YheV"/>
</dbReference>
<dbReference type="Pfam" id="PF09526">
    <property type="entry name" value="DUF2387"/>
    <property type="match status" value="1"/>
</dbReference>
<dbReference type="STRING" id="589873.EP12_19485"/>
<evidence type="ECO:0000313" key="2">
    <source>
        <dbReference type="EMBL" id="HAW74817.1"/>
    </source>
</evidence>
<organism evidence="1 4">
    <name type="scientific">Alteromonas australica</name>
    <dbReference type="NCBI Taxonomy" id="589873"/>
    <lineage>
        <taxon>Bacteria</taxon>
        <taxon>Pseudomonadati</taxon>
        <taxon>Pseudomonadota</taxon>
        <taxon>Gammaproteobacteria</taxon>
        <taxon>Alteromonadales</taxon>
        <taxon>Alteromonadaceae</taxon>
        <taxon>Alteromonas/Salinimonas group</taxon>
        <taxon>Alteromonas</taxon>
    </lineage>
</organism>
<evidence type="ECO:0000313" key="4">
    <source>
        <dbReference type="Proteomes" id="UP000056090"/>
    </source>
</evidence>
<dbReference type="Proteomes" id="UP000263517">
    <property type="component" value="Unassembled WGS sequence"/>
</dbReference>
<dbReference type="GeneID" id="78256909"/>
<evidence type="ECO:0000313" key="3">
    <source>
        <dbReference type="EMBL" id="HBU51861.1"/>
    </source>
</evidence>
<sequence length="68" mass="7819">MQKRVKRRFVAGAVCPKCQELDTISLYYENNVEKLECVSCGYHDVQTDESVEAVTRENENVIGIFKPH</sequence>
<dbReference type="Proteomes" id="UP000264779">
    <property type="component" value="Unassembled WGS sequence"/>
</dbReference>
<evidence type="ECO:0000313" key="6">
    <source>
        <dbReference type="Proteomes" id="UP000264779"/>
    </source>
</evidence>
<gene>
    <name evidence="2" type="ORF">DCW74_03670</name>
    <name evidence="3" type="ORF">DEB45_11425</name>
    <name evidence="1" type="ORF">EP13_18705</name>
</gene>
<dbReference type="EMBL" id="DNAN01000124">
    <property type="protein sequence ID" value="HAW74817.1"/>
    <property type="molecule type" value="Genomic_DNA"/>
</dbReference>